<evidence type="ECO:0000256" key="5">
    <source>
        <dbReference type="ARBA" id="ARBA00022490"/>
    </source>
</evidence>
<dbReference type="InterPro" id="IPR033060">
    <property type="entry name" value="INTS7"/>
</dbReference>
<comment type="subcellular location">
    <subcellularLocation>
        <location evidence="2">Cytoplasm</location>
    </subcellularLocation>
    <subcellularLocation>
        <location evidence="1">Nucleus</location>
    </subcellularLocation>
</comment>
<evidence type="ECO:0000259" key="9">
    <source>
        <dbReference type="Pfam" id="PF24437"/>
    </source>
</evidence>
<dbReference type="AlphaFoldDB" id="A0A1I8EQP8"/>
<feature type="domain" description="Integrator complex subunit 7 helical bundle" evidence="9">
    <location>
        <begin position="497"/>
        <end position="686"/>
    </location>
</feature>
<dbReference type="InterPro" id="IPR056516">
    <property type="entry name" value="INTS7_N"/>
</dbReference>
<sequence length="885" mass="99744">MDASTRSHMTLNTLEKGLRSRALNEKMATIVNMTTFLRENPFPFFVNAAVLRLCEAFRDECNELRLCIVRVMGECSSELRLVFSNDEVARRVLKVSHSNDPLARSLTLQILAKLASVVAENKQVHHLIVTSIDSEEAQERLAATVATEAFVGVSRSFSQTVFEKLCVTFLSPLVSPTTKIGLVGVFSNMQGDVEIIMKVFALSERILNEAYNQQLILALIKSLTTLAVSCKFAVSELLTLLIEKLKISKENRTLCVAILCNIKRLSSAAHMLTESHMHDLLGFGDTLTDDLMRVYWLITLVRFTSQNIHKITATLSDNIAHWTYLLSSRNADVRLTALHLYINVYKYSQEPNIVSALKSSFIISLSTVKPQDSEKFYRLLTSFICDDSCPCETVDAVVDALLTAVLPNFSALHVLQFLVAAAETHSHLYSRLRAWSISKLNENTNLTKLTLFSCLVYAPLSDVTGLPKNHLDFWGNDPWVLYLVARSAMRNGHWKLVALPILEVIHKKVKSFQTRMWLTALRDICCASLSEFTVLALEKSIENLNSARLSLSVRLASFYFVTLYEPFDFKFTFPIIFLHFSDRMLYAHHENPYVISCSHCDCLCSMYAALRSFLVIVNTNLLLNDKPALFIVKRVSIRLQACALRMHKCRDMWLDLYKHCFDADTNTTTFVELYGGMCALFSAALQLFAKQQPLSPLSISSSSHYSLANKRLRTSLLWAKGEIEKLDTIALEKRLTKKKLKFLVDTFGYLCNLPICIPRFFFQQLKYTQIKLNVLPQPGPTETAIGVSSNQKVPISIEGAIESSHAFSVDAVIVKAVAKFAKGVNKDCSQLQTVMPQEGKFFNAQFLLAFPQSCTMEFSVNFLDKETKRLWESGVTAELKIHVSS</sequence>
<dbReference type="Pfam" id="PF24437">
    <property type="entry name" value="INTS7_HB"/>
    <property type="match status" value="1"/>
</dbReference>
<dbReference type="SUPFAM" id="SSF48371">
    <property type="entry name" value="ARM repeat"/>
    <property type="match status" value="1"/>
</dbReference>
<organism evidence="11">
    <name type="scientific">Wuchereria bancrofti</name>
    <dbReference type="NCBI Taxonomy" id="6293"/>
    <lineage>
        <taxon>Eukaryota</taxon>
        <taxon>Metazoa</taxon>
        <taxon>Ecdysozoa</taxon>
        <taxon>Nematoda</taxon>
        <taxon>Chromadorea</taxon>
        <taxon>Rhabditida</taxon>
        <taxon>Spirurina</taxon>
        <taxon>Spiruromorpha</taxon>
        <taxon>Filarioidea</taxon>
        <taxon>Onchocercidae</taxon>
        <taxon>Wuchereria</taxon>
    </lineage>
</organism>
<keyword evidence="5" id="KW-0963">Cytoplasm</keyword>
<dbReference type="Pfam" id="PF22965">
    <property type="entry name" value="INTS7_C"/>
    <property type="match status" value="1"/>
</dbReference>
<dbReference type="PANTHER" id="PTHR13322:SF2">
    <property type="entry name" value="INTEGRATOR COMPLEX SUBUNIT 7"/>
    <property type="match status" value="1"/>
</dbReference>
<evidence type="ECO:0000313" key="11">
    <source>
        <dbReference type="WBParaSite" id="maker-PairedContig_3860-snap-gene-2.22-mRNA-1"/>
    </source>
</evidence>
<keyword evidence="6" id="KW-0539">Nucleus</keyword>
<dbReference type="InterPro" id="IPR016024">
    <property type="entry name" value="ARM-type_fold"/>
</dbReference>
<dbReference type="GO" id="GO:0032039">
    <property type="term" value="C:integrator complex"/>
    <property type="evidence" value="ECO:0007669"/>
    <property type="project" value="InterPro"/>
</dbReference>
<protein>
    <recommendedName>
        <fullName evidence="4">Integrator complex subunit 7</fullName>
    </recommendedName>
</protein>
<evidence type="ECO:0000256" key="2">
    <source>
        <dbReference type="ARBA" id="ARBA00004496"/>
    </source>
</evidence>
<dbReference type="WBParaSite" id="maker-PairedContig_2377-snap-gene-1.22-mRNA-1">
    <property type="protein sequence ID" value="maker-PairedContig_2377-snap-gene-1.22-mRNA-1"/>
    <property type="gene ID" value="maker-PairedContig_2377-snap-gene-1.22"/>
</dbReference>
<dbReference type="STRING" id="6293.A0A1I8EQP8"/>
<dbReference type="PANTHER" id="PTHR13322">
    <property type="entry name" value="C1ORF73 PROTEIN"/>
    <property type="match status" value="1"/>
</dbReference>
<dbReference type="Pfam" id="PF24436">
    <property type="entry name" value="INTS7_N"/>
    <property type="match status" value="1"/>
</dbReference>
<dbReference type="GO" id="GO:0034472">
    <property type="term" value="P:snRNA 3'-end processing"/>
    <property type="evidence" value="ECO:0007669"/>
    <property type="project" value="TreeGrafter"/>
</dbReference>
<evidence type="ECO:0000256" key="3">
    <source>
        <dbReference type="ARBA" id="ARBA00008565"/>
    </source>
</evidence>
<reference evidence="10 11" key="1">
    <citation type="submission" date="2016-11" db="UniProtKB">
        <authorList>
            <consortium name="WormBaseParasite"/>
        </authorList>
    </citation>
    <scope>IDENTIFICATION</scope>
    <source>
        <strain evidence="10 11">pt0022</strain>
    </source>
</reference>
<feature type="domain" description="Integrator complex subunit 7 N-terminal" evidence="8">
    <location>
        <begin position="11"/>
        <end position="493"/>
    </location>
</feature>
<evidence type="ECO:0000313" key="10">
    <source>
        <dbReference type="WBParaSite" id="maker-PairedContig_2377-snap-gene-1.22-mRNA-1"/>
    </source>
</evidence>
<evidence type="ECO:0000259" key="8">
    <source>
        <dbReference type="Pfam" id="PF24436"/>
    </source>
</evidence>
<evidence type="ECO:0000256" key="1">
    <source>
        <dbReference type="ARBA" id="ARBA00004123"/>
    </source>
</evidence>
<dbReference type="WBParaSite" id="maker-PairedContig_3860-snap-gene-2.22-mRNA-1">
    <property type="protein sequence ID" value="maker-PairedContig_3860-snap-gene-2.22-mRNA-1"/>
    <property type="gene ID" value="maker-PairedContig_3860-snap-gene-2.22"/>
</dbReference>
<name>A0A1I8EQP8_WUCBA</name>
<accession>A0A1I8EQP8</accession>
<dbReference type="InterPro" id="IPR056517">
    <property type="entry name" value="INTS7_HB"/>
</dbReference>
<dbReference type="GO" id="GO:0005737">
    <property type="term" value="C:cytoplasm"/>
    <property type="evidence" value="ECO:0007669"/>
    <property type="project" value="UniProtKB-SubCell"/>
</dbReference>
<proteinExistence type="inferred from homology"/>
<dbReference type="InterPro" id="IPR054519">
    <property type="entry name" value="INTS7_C"/>
</dbReference>
<feature type="domain" description="Integrator complex subunit 7 C-terminal" evidence="7">
    <location>
        <begin position="771"/>
        <end position="871"/>
    </location>
</feature>
<evidence type="ECO:0000259" key="7">
    <source>
        <dbReference type="Pfam" id="PF22965"/>
    </source>
</evidence>
<comment type="similarity">
    <text evidence="3">Belongs to the Integrator subunit 7 family.</text>
</comment>
<evidence type="ECO:0000256" key="4">
    <source>
        <dbReference type="ARBA" id="ARBA00015336"/>
    </source>
</evidence>
<evidence type="ECO:0000256" key="6">
    <source>
        <dbReference type="ARBA" id="ARBA00023242"/>
    </source>
</evidence>